<dbReference type="GO" id="GO:0046983">
    <property type="term" value="F:protein dimerization activity"/>
    <property type="evidence" value="ECO:0007669"/>
    <property type="project" value="InterPro"/>
</dbReference>
<dbReference type="InterPro" id="IPR008906">
    <property type="entry name" value="HATC_C_dom"/>
</dbReference>
<protein>
    <recommendedName>
        <fullName evidence="7">Transposase</fullName>
    </recommendedName>
</protein>
<keyword evidence="6" id="KW-1185">Reference proteome</keyword>
<accession>A0AAW1NGX3</accession>
<evidence type="ECO:0000313" key="6">
    <source>
        <dbReference type="Proteomes" id="UP001443914"/>
    </source>
</evidence>
<sequence>MAPGSAKQPVLVGDDEDELPCNNMGPPVNAQGRKLTSDVHILKCARRVNHDIRNFCISGNQFGNSNSPLMSLRNPTVNLEEVRRAIGIYVVAGAHPFSTCDEPGFRNMVLTMCPQFNCVSRHTLKRDILKHYNEEKDIIKAHLMNRSEHTDDEYMCITAHWIDSEWELQKRIVQFKALTPPFDGQSLSDEISLFLGQWKIDNKVMAFTVDNASYNDSMIGFLKGDLEWKKSLFFVVKIRSVVKYFKHSIPKKKKFLDVAKTMFHLNTKKKLRGDNLIRWNSTFLMLDRFLYYKNVVDHVVGCDKDIKQFALSIEEWNRVSELHDFLKIFHDVTNTFSALKSPTSNLYFEGVWRIHRKLIEVLKGPLNSLSKMASDMEKKFEKYWSYYSLLLSCAAVLDPRFKLDKVEYYYELLFGETYAKVVANNIRNTLIDLFDDYAAVSCPSSSTFSNSSNRGTPLSTDSTTSSGALDLEERGFKNFMEKMRRLANNKSELEMFCHIGKKNGARFPNLSCMARDILAILISTVPSESAFSMSKKLINPWRASLGESTIEALACYEDWLHAKRLSSGKLHIHGPLPSSYDDTSSFDDVKEEDEEEGEEEEDDENEEDENVIM</sequence>
<dbReference type="PANTHER" id="PTHR46481:SF6">
    <property type="entry name" value="ZINC FINGER BED DOMAIN-CONTAINING PROTEIN RICESLEEPER 2-LIKE"/>
    <property type="match status" value="1"/>
</dbReference>
<dbReference type="InterPro" id="IPR052035">
    <property type="entry name" value="ZnF_BED_domain_contain"/>
</dbReference>
<evidence type="ECO:0000256" key="2">
    <source>
        <dbReference type="SAM" id="MobiDB-lite"/>
    </source>
</evidence>
<dbReference type="AlphaFoldDB" id="A0AAW1NGX3"/>
<comment type="caution">
    <text evidence="5">The sequence shown here is derived from an EMBL/GenBank/DDBJ whole genome shotgun (WGS) entry which is preliminary data.</text>
</comment>
<dbReference type="Proteomes" id="UP001443914">
    <property type="component" value="Unassembled WGS sequence"/>
</dbReference>
<dbReference type="SUPFAM" id="SSF53098">
    <property type="entry name" value="Ribonuclease H-like"/>
    <property type="match status" value="1"/>
</dbReference>
<dbReference type="EMBL" id="JBDFQZ010000001">
    <property type="protein sequence ID" value="KAK9757678.1"/>
    <property type="molecule type" value="Genomic_DNA"/>
</dbReference>
<evidence type="ECO:0000259" key="3">
    <source>
        <dbReference type="Pfam" id="PF05699"/>
    </source>
</evidence>
<organism evidence="5 6">
    <name type="scientific">Saponaria officinalis</name>
    <name type="common">Common soapwort</name>
    <name type="synonym">Lychnis saponaria</name>
    <dbReference type="NCBI Taxonomy" id="3572"/>
    <lineage>
        <taxon>Eukaryota</taxon>
        <taxon>Viridiplantae</taxon>
        <taxon>Streptophyta</taxon>
        <taxon>Embryophyta</taxon>
        <taxon>Tracheophyta</taxon>
        <taxon>Spermatophyta</taxon>
        <taxon>Magnoliopsida</taxon>
        <taxon>eudicotyledons</taxon>
        <taxon>Gunneridae</taxon>
        <taxon>Pentapetalae</taxon>
        <taxon>Caryophyllales</taxon>
        <taxon>Caryophyllaceae</taxon>
        <taxon>Caryophylleae</taxon>
        <taxon>Saponaria</taxon>
    </lineage>
</organism>
<dbReference type="Pfam" id="PF05699">
    <property type="entry name" value="Dimer_Tnp_hAT"/>
    <property type="match status" value="1"/>
</dbReference>
<reference evidence="5" key="1">
    <citation type="submission" date="2024-03" db="EMBL/GenBank/DDBJ databases">
        <title>WGS assembly of Saponaria officinalis var. Norfolk2.</title>
        <authorList>
            <person name="Jenkins J."/>
            <person name="Shu S."/>
            <person name="Grimwood J."/>
            <person name="Barry K."/>
            <person name="Goodstein D."/>
            <person name="Schmutz J."/>
            <person name="Leebens-Mack J."/>
            <person name="Osbourn A."/>
        </authorList>
    </citation>
    <scope>NUCLEOTIDE SEQUENCE [LARGE SCALE GENOMIC DNA]</scope>
    <source>
        <strain evidence="5">JIC</strain>
    </source>
</reference>
<feature type="domain" description="HAT C-terminal dimerisation" evidence="3">
    <location>
        <begin position="501"/>
        <end position="560"/>
    </location>
</feature>
<feature type="region of interest" description="Disordered" evidence="2">
    <location>
        <begin position="576"/>
        <end position="613"/>
    </location>
</feature>
<evidence type="ECO:0000259" key="4">
    <source>
        <dbReference type="Pfam" id="PF14372"/>
    </source>
</evidence>
<feature type="compositionally biased region" description="Acidic residues" evidence="2">
    <location>
        <begin position="589"/>
        <end position="613"/>
    </location>
</feature>
<feature type="compositionally biased region" description="Polar residues" evidence="2">
    <location>
        <begin position="453"/>
        <end position="466"/>
    </location>
</feature>
<evidence type="ECO:0000313" key="5">
    <source>
        <dbReference type="EMBL" id="KAK9757678.1"/>
    </source>
</evidence>
<evidence type="ECO:0000256" key="1">
    <source>
        <dbReference type="ARBA" id="ARBA00023125"/>
    </source>
</evidence>
<dbReference type="PANTHER" id="PTHR46481">
    <property type="entry name" value="ZINC FINGER BED DOMAIN-CONTAINING PROTEIN 4"/>
    <property type="match status" value="1"/>
</dbReference>
<proteinExistence type="predicted"/>
<gene>
    <name evidence="5" type="ORF">RND81_01G178700</name>
</gene>
<evidence type="ECO:0008006" key="7">
    <source>
        <dbReference type="Google" id="ProtNLM"/>
    </source>
</evidence>
<dbReference type="InterPro" id="IPR012337">
    <property type="entry name" value="RNaseH-like_sf"/>
</dbReference>
<feature type="region of interest" description="Disordered" evidence="2">
    <location>
        <begin position="445"/>
        <end position="466"/>
    </location>
</feature>
<dbReference type="GO" id="GO:0003677">
    <property type="term" value="F:DNA binding"/>
    <property type="evidence" value="ECO:0007669"/>
    <property type="project" value="UniProtKB-KW"/>
</dbReference>
<feature type="domain" description="hAT-like transposase RNase-H fold" evidence="4">
    <location>
        <begin position="339"/>
        <end position="437"/>
    </location>
</feature>
<dbReference type="InterPro" id="IPR025525">
    <property type="entry name" value="hAT-like_transposase_RNase-H"/>
</dbReference>
<name>A0AAW1NGX3_SAPOF</name>
<keyword evidence="1" id="KW-0238">DNA-binding</keyword>
<dbReference type="Pfam" id="PF14372">
    <property type="entry name" value="hAT-like_RNase-H"/>
    <property type="match status" value="1"/>
</dbReference>